<proteinExistence type="predicted"/>
<evidence type="ECO:0000256" key="1">
    <source>
        <dbReference type="SAM" id="MobiDB-lite"/>
    </source>
</evidence>
<keyword evidence="3" id="KW-1185">Reference proteome</keyword>
<evidence type="ECO:0000313" key="3">
    <source>
        <dbReference type="Proteomes" id="UP000188354"/>
    </source>
</evidence>
<gene>
    <name evidence="2" type="ORF">TanjilG_28528</name>
</gene>
<dbReference type="PANTHER" id="PTHR35459">
    <property type="entry name" value="T1N6.14 PROTEIN"/>
    <property type="match status" value="1"/>
</dbReference>
<dbReference type="AlphaFoldDB" id="A0A394DDP1"/>
<dbReference type="OrthoDB" id="672903at2759"/>
<accession>A0A394DDP1</accession>
<feature type="region of interest" description="Disordered" evidence="1">
    <location>
        <begin position="1"/>
        <end position="48"/>
    </location>
</feature>
<evidence type="ECO:0000313" key="2">
    <source>
        <dbReference type="EMBL" id="OIW21079.1"/>
    </source>
</evidence>
<name>A0A394DDP1_LUPAN</name>
<dbReference type="KEGG" id="lang:109339308"/>
<organism evidence="2 3">
    <name type="scientific">Lupinus angustifolius</name>
    <name type="common">Narrow-leaved blue lupine</name>
    <dbReference type="NCBI Taxonomy" id="3871"/>
    <lineage>
        <taxon>Eukaryota</taxon>
        <taxon>Viridiplantae</taxon>
        <taxon>Streptophyta</taxon>
        <taxon>Embryophyta</taxon>
        <taxon>Tracheophyta</taxon>
        <taxon>Spermatophyta</taxon>
        <taxon>Magnoliopsida</taxon>
        <taxon>eudicotyledons</taxon>
        <taxon>Gunneridae</taxon>
        <taxon>Pentapetalae</taxon>
        <taxon>rosids</taxon>
        <taxon>fabids</taxon>
        <taxon>Fabales</taxon>
        <taxon>Fabaceae</taxon>
        <taxon>Papilionoideae</taxon>
        <taxon>50 kb inversion clade</taxon>
        <taxon>genistoids sensu lato</taxon>
        <taxon>core genistoids</taxon>
        <taxon>Genisteae</taxon>
        <taxon>Lupinus</taxon>
    </lineage>
</organism>
<dbReference type="EMBL" id="MLAU01018732">
    <property type="protein sequence ID" value="OIW21079.1"/>
    <property type="molecule type" value="Genomic_DNA"/>
</dbReference>
<dbReference type="STRING" id="3871.A0A394DDP1"/>
<dbReference type="PANTHER" id="PTHR35459:SF2">
    <property type="entry name" value="T1N6.14 PROTEIN"/>
    <property type="match status" value="1"/>
</dbReference>
<dbReference type="Proteomes" id="UP000188354">
    <property type="component" value="Unassembled WGS sequence"/>
</dbReference>
<sequence length="221" mass="24738">MEEAKAHEAAAPPEVSNSPTSIEALPSRPPPYPPTTTTKKRPLDSDPLFQNSNYVKIRALVRDLRPHFIEVVQTPDYQNCKASQEIQEQLKILMNLYDNLKADVVSLGKSKNMQDGQNLDHKQEQHLEHVKSPEQLQVEKAFARSSEIKLNSSVPGLQKLQTEDCQTHGTYVVGGSAFGWNFITFSNNEPVYYGRTKEQFRAVNQLSNSTGPGLNPPQPLV</sequence>
<comment type="caution">
    <text evidence="2">The sequence shown here is derived from an EMBL/GenBank/DDBJ whole genome shotgun (WGS) entry which is preliminary data.</text>
</comment>
<reference evidence="2 3" key="1">
    <citation type="journal article" date="2017" name="Plant Biotechnol. J.">
        <title>A comprehensive draft genome sequence for lupin (Lupinus angustifolius), an emerging health food: insights into plant-microbe interactions and legume evolution.</title>
        <authorList>
            <person name="Hane J.K."/>
            <person name="Ming Y."/>
            <person name="Kamphuis L.G."/>
            <person name="Nelson M.N."/>
            <person name="Garg G."/>
            <person name="Atkins C.A."/>
            <person name="Bayer P.E."/>
            <person name="Bravo A."/>
            <person name="Bringans S."/>
            <person name="Cannon S."/>
            <person name="Edwards D."/>
            <person name="Foley R."/>
            <person name="Gao L.L."/>
            <person name="Harrison M.J."/>
            <person name="Huang W."/>
            <person name="Hurgobin B."/>
            <person name="Li S."/>
            <person name="Liu C.W."/>
            <person name="McGrath A."/>
            <person name="Morahan G."/>
            <person name="Murray J."/>
            <person name="Weller J."/>
            <person name="Jian J."/>
            <person name="Singh K.B."/>
        </authorList>
    </citation>
    <scope>NUCLEOTIDE SEQUENCE [LARGE SCALE GENOMIC DNA]</scope>
    <source>
        <strain evidence="3">cv. Tanjil</strain>
        <tissue evidence="2">Whole plant</tissue>
    </source>
</reference>
<dbReference type="Gramene" id="OIW21079">
    <property type="protein sequence ID" value="OIW21079"/>
    <property type="gene ID" value="TanjilG_28528"/>
</dbReference>
<protein>
    <submittedName>
        <fullName evidence="2">Uncharacterized protein</fullName>
    </submittedName>
</protein>